<name>A0A147I1L1_9SPHN</name>
<organism evidence="2 3">
    <name type="scientific">Sphingomonas endophytica</name>
    <dbReference type="NCBI Taxonomy" id="869719"/>
    <lineage>
        <taxon>Bacteria</taxon>
        <taxon>Pseudomonadati</taxon>
        <taxon>Pseudomonadota</taxon>
        <taxon>Alphaproteobacteria</taxon>
        <taxon>Sphingomonadales</taxon>
        <taxon>Sphingomonadaceae</taxon>
        <taxon>Sphingomonas</taxon>
    </lineage>
</organism>
<dbReference type="InterPro" id="IPR025324">
    <property type="entry name" value="DUF4230"/>
</dbReference>
<feature type="transmembrane region" description="Helical" evidence="1">
    <location>
        <begin position="12"/>
        <end position="32"/>
    </location>
</feature>
<comment type="caution">
    <text evidence="2">The sequence shown here is derived from an EMBL/GenBank/DDBJ whole genome shotgun (WGS) entry which is preliminary data.</text>
</comment>
<evidence type="ECO:0000256" key="1">
    <source>
        <dbReference type="SAM" id="Phobius"/>
    </source>
</evidence>
<dbReference type="Pfam" id="PF14014">
    <property type="entry name" value="DUF4230"/>
    <property type="match status" value="1"/>
</dbReference>
<keyword evidence="3" id="KW-1185">Reference proteome</keyword>
<proteinExistence type="predicted"/>
<keyword evidence="1" id="KW-1133">Transmembrane helix</keyword>
<gene>
    <name evidence="2" type="ORF">NS334_10485</name>
</gene>
<dbReference type="Proteomes" id="UP000074310">
    <property type="component" value="Unassembled WGS sequence"/>
</dbReference>
<dbReference type="OrthoDB" id="7558887at2"/>
<evidence type="ECO:0000313" key="2">
    <source>
        <dbReference type="EMBL" id="KTT71498.1"/>
    </source>
</evidence>
<accession>A0A147I1L1</accession>
<dbReference type="RefSeq" id="WP_058755911.1">
    <property type="nucleotide sequence ID" value="NZ_LDTB01000039.1"/>
</dbReference>
<evidence type="ECO:0008006" key="4">
    <source>
        <dbReference type="Google" id="ProtNLM"/>
    </source>
</evidence>
<keyword evidence="1" id="KW-0812">Transmembrane</keyword>
<dbReference type="PATRIC" id="fig|869719.3.peg.1969"/>
<keyword evidence="1" id="KW-0472">Membrane</keyword>
<dbReference type="AlphaFoldDB" id="A0A147I1L1"/>
<protein>
    <recommendedName>
        <fullName evidence="4">DUF4230 domain-containing protein</fullName>
    </recommendedName>
</protein>
<dbReference type="EMBL" id="LDTB01000039">
    <property type="protein sequence ID" value="KTT71498.1"/>
    <property type="molecule type" value="Genomic_DNA"/>
</dbReference>
<sequence>MGQHLTGLGKLLVSLAIATAILTATYVGYRYYTEHYAVTTDENGVAIARVVAGRLYGSNELRVSHLAGTVQSTATATRMWGWLKYVRLIKAPYDVDYFVNLGALRPRDFRYDERRRLLLVEVPDVIVGTPNIDESRVTLDTTTGFLPPRGAMAELQKKVSAKATTVVAAEARKPENIRKARENGRAALERLFEGTLEAANLPVRVEVRYAGEAQGDRREQWDLTRSLEEVLGNAR</sequence>
<evidence type="ECO:0000313" key="3">
    <source>
        <dbReference type="Proteomes" id="UP000074310"/>
    </source>
</evidence>
<reference evidence="2 3" key="1">
    <citation type="journal article" date="2016" name="Front. Microbiol.">
        <title>Genomic Resource of Rice Seed Associated Bacteria.</title>
        <authorList>
            <person name="Midha S."/>
            <person name="Bansal K."/>
            <person name="Sharma S."/>
            <person name="Kumar N."/>
            <person name="Patil P.P."/>
            <person name="Chaudhry V."/>
            <person name="Patil P.B."/>
        </authorList>
    </citation>
    <scope>NUCLEOTIDE SEQUENCE [LARGE SCALE GENOMIC DNA]</scope>
    <source>
        <strain evidence="2 3">NS334</strain>
    </source>
</reference>